<feature type="transmembrane region" description="Helical" evidence="1">
    <location>
        <begin position="68"/>
        <end position="87"/>
    </location>
</feature>
<keyword evidence="1" id="KW-0812">Transmembrane</keyword>
<proteinExistence type="predicted"/>
<evidence type="ECO:0008006" key="4">
    <source>
        <dbReference type="Google" id="ProtNLM"/>
    </source>
</evidence>
<dbReference type="KEGG" id="csal:NBC122_00132"/>
<keyword evidence="1" id="KW-0472">Membrane</keyword>
<dbReference type="AlphaFoldDB" id="A0A4P6ZBY6"/>
<feature type="transmembrane region" description="Helical" evidence="1">
    <location>
        <begin position="99"/>
        <end position="117"/>
    </location>
</feature>
<reference evidence="2 3" key="1">
    <citation type="submission" date="2019-03" db="EMBL/GenBank/DDBJ databases">
        <authorList>
            <person name="Kim H."/>
            <person name="Yu S.-M."/>
        </authorList>
    </citation>
    <scope>NUCLEOTIDE SEQUENCE [LARGE SCALE GENOMIC DNA]</scope>
    <source>
        <strain evidence="2 3">NBC122</strain>
    </source>
</reference>
<dbReference type="RefSeq" id="WP_133438533.1">
    <property type="nucleotide sequence ID" value="NZ_CP037954.1"/>
</dbReference>
<evidence type="ECO:0000313" key="2">
    <source>
        <dbReference type="EMBL" id="QBO56990.1"/>
    </source>
</evidence>
<dbReference type="EMBL" id="CP037954">
    <property type="protein sequence ID" value="QBO56990.1"/>
    <property type="molecule type" value="Genomic_DNA"/>
</dbReference>
<protein>
    <recommendedName>
        <fullName evidence="4">DoxX-like family protein</fullName>
    </recommendedName>
</protein>
<gene>
    <name evidence="2" type="ORF">NBC122_00132</name>
</gene>
<name>A0A4P6ZBY6_9FLAO</name>
<accession>A0A4P6ZBY6</accession>
<dbReference type="OrthoDB" id="1122739at2"/>
<evidence type="ECO:0000256" key="1">
    <source>
        <dbReference type="SAM" id="Phobius"/>
    </source>
</evidence>
<dbReference type="Proteomes" id="UP000294419">
    <property type="component" value="Chromosome"/>
</dbReference>
<evidence type="ECO:0000313" key="3">
    <source>
        <dbReference type="Proteomes" id="UP000294419"/>
    </source>
</evidence>
<organism evidence="2 3">
    <name type="scientific">Chryseobacterium salivictor</name>
    <dbReference type="NCBI Taxonomy" id="2547600"/>
    <lineage>
        <taxon>Bacteria</taxon>
        <taxon>Pseudomonadati</taxon>
        <taxon>Bacteroidota</taxon>
        <taxon>Flavobacteriia</taxon>
        <taxon>Flavobacteriales</taxon>
        <taxon>Weeksellaceae</taxon>
        <taxon>Chryseobacterium group</taxon>
        <taxon>Chryseobacterium</taxon>
    </lineage>
</organism>
<keyword evidence="3" id="KW-1185">Reference proteome</keyword>
<sequence length="123" mass="14045">MKKTILLIFLLLFGFLTLFMSSSVLFDWFGIRAKEGNFVPFIVWANWLCGMLYLITAYAIFKNKIWAKVPLIISLIILVLAYIGLFIHINNGGIFETKTVGAMAFRILVSALFLYIITKISKK</sequence>
<keyword evidence="1" id="KW-1133">Transmembrane helix</keyword>
<feature type="transmembrane region" description="Helical" evidence="1">
    <location>
        <begin position="42"/>
        <end position="61"/>
    </location>
</feature>